<dbReference type="GO" id="GO:0016740">
    <property type="term" value="F:transferase activity"/>
    <property type="evidence" value="ECO:0007669"/>
    <property type="project" value="UniProtKB-KW"/>
</dbReference>
<organism evidence="1">
    <name type="scientific">Anthurium amnicola</name>
    <dbReference type="NCBI Taxonomy" id="1678845"/>
    <lineage>
        <taxon>Eukaryota</taxon>
        <taxon>Viridiplantae</taxon>
        <taxon>Streptophyta</taxon>
        <taxon>Embryophyta</taxon>
        <taxon>Tracheophyta</taxon>
        <taxon>Spermatophyta</taxon>
        <taxon>Magnoliopsida</taxon>
        <taxon>Liliopsida</taxon>
        <taxon>Araceae</taxon>
        <taxon>Pothoideae</taxon>
        <taxon>Potheae</taxon>
        <taxon>Anthurium</taxon>
    </lineage>
</organism>
<accession>A0A1D1XF70</accession>
<sequence>MEISLLKDEETSHKDNRAISLLRSLETSHRDSRFLVALLMDRTTQELGRTMDRISLSLVKGNQPPTLIARMAFMVSKGVLLLIHRRGQARDIIEDSSAALRPMNIVSNNMSRSSDGPVDAHFEILQDSTSILVMLKARVYASVLSVSSYLL</sequence>
<dbReference type="EMBL" id="GDJX01026920">
    <property type="protein sequence ID" value="JAT41016.1"/>
    <property type="molecule type" value="Transcribed_RNA"/>
</dbReference>
<protein>
    <submittedName>
        <fullName evidence="1">Anthocyanidin 3-O-glucosyltransferase</fullName>
    </submittedName>
</protein>
<evidence type="ECO:0000313" key="1">
    <source>
        <dbReference type="EMBL" id="JAT41016.1"/>
    </source>
</evidence>
<proteinExistence type="predicted"/>
<reference evidence="1" key="1">
    <citation type="submission" date="2015-07" db="EMBL/GenBank/DDBJ databases">
        <title>Transcriptome Assembly of Anthurium amnicola.</title>
        <authorList>
            <person name="Suzuki J."/>
        </authorList>
    </citation>
    <scope>NUCLEOTIDE SEQUENCE</scope>
</reference>
<name>A0A1D1XF70_9ARAE</name>
<keyword evidence="1" id="KW-0808">Transferase</keyword>
<gene>
    <name evidence="1" type="primary">BZ1</name>
    <name evidence="1" type="ORF">g.19378</name>
</gene>
<dbReference type="AlphaFoldDB" id="A0A1D1XF70"/>